<evidence type="ECO:0000313" key="1">
    <source>
        <dbReference type="EMBL" id="ODC02968.1"/>
    </source>
</evidence>
<keyword evidence="2" id="KW-1185">Reference proteome</keyword>
<gene>
    <name evidence="1" type="ORF">BFW38_04805</name>
</gene>
<dbReference type="Proteomes" id="UP000094291">
    <property type="component" value="Unassembled WGS sequence"/>
</dbReference>
<reference evidence="1 2" key="1">
    <citation type="submission" date="2016-08" db="EMBL/GenBank/DDBJ databases">
        <authorList>
            <person name="Seilhamer J.J."/>
        </authorList>
    </citation>
    <scope>NUCLEOTIDE SEQUENCE [LARGE SCALE GENOMIC DNA]</scope>
    <source>
        <strain evidence="1 2">PH27A</strain>
    </source>
</reference>
<proteinExistence type="predicted"/>
<organism evidence="1 2">
    <name type="scientific">Terasakiispira papahanaumokuakeensis</name>
    <dbReference type="NCBI Taxonomy" id="197479"/>
    <lineage>
        <taxon>Bacteria</taxon>
        <taxon>Pseudomonadati</taxon>
        <taxon>Pseudomonadota</taxon>
        <taxon>Gammaproteobacteria</taxon>
        <taxon>Oceanospirillales</taxon>
        <taxon>Terasakiispira</taxon>
    </lineage>
</organism>
<dbReference type="EMBL" id="MDTQ01000001">
    <property type="protein sequence ID" value="ODC02968.1"/>
    <property type="molecule type" value="Genomic_DNA"/>
</dbReference>
<accession>A0A1E2V7H4</accession>
<evidence type="ECO:0000313" key="2">
    <source>
        <dbReference type="Proteomes" id="UP000094291"/>
    </source>
</evidence>
<comment type="caution">
    <text evidence="1">The sequence shown here is derived from an EMBL/GenBank/DDBJ whole genome shotgun (WGS) entry which is preliminary data.</text>
</comment>
<sequence length="59" mass="6820">MPDHGFAVHVDSFRHGLAVRHELNVCQASCLATRITLNHHAHFILMINQRMIERMTLTQ</sequence>
<dbReference type="STRING" id="197479.BFW38_04805"/>
<name>A0A1E2V7H4_9GAMM</name>
<protein>
    <submittedName>
        <fullName evidence="1">Uncharacterized protein</fullName>
    </submittedName>
</protein>
<dbReference type="AlphaFoldDB" id="A0A1E2V7H4"/>